<keyword evidence="4" id="KW-1185">Reference proteome</keyword>
<evidence type="ECO:0000256" key="1">
    <source>
        <dbReference type="SAM" id="MobiDB-lite"/>
    </source>
</evidence>
<comment type="caution">
    <text evidence="3">The sequence shown here is derived from an EMBL/GenBank/DDBJ whole genome shotgun (WGS) entry which is preliminary data.</text>
</comment>
<dbReference type="PANTHER" id="PTHR33112:SF12">
    <property type="entry name" value="HETEROKARYON INCOMPATIBILITY DOMAIN-CONTAINING PROTEIN"/>
    <property type="match status" value="1"/>
</dbReference>
<accession>A0A8H3G6N2</accession>
<name>A0A8H3G6N2_9LECA</name>
<sequence length="956" mass="108198">MDGSTWMKAPTQLSTFSPHPKALGISSRENQPSHAVMHLRTISAEPIGATKASVRSRGWKSVDIKSTVPENPAQIIDDFDIWTAARAALSAKKRKEVKDRSNSPVDSVSALRHLCSKCQVFPVETCSSAPEPGRVWSSPFKRLIWHKNDCPFCSLLIRSLCEPENDPLRHPDVEQYLPSKMQTKSMDAWLSESSAEDAWMNTSISRGQLEDWPFGLQTIESESPTSEVAISEAAAQGFVAVEPSPNADHPPTEKSGGPEVLVTLPCYVSISNNPLTAGLLNVQLWGYGRGPKATIVALSNFRLRIESDGLSNTSVTRSSLLTYGRILDPSQIDLSIGRIWLDHCEQTHGSSCSKQGWPFRLGKPDFFRLVDVEDLSIIEVTNSTVWSYRYLTLSYVKGNVQMFELLQSNKHKLMRSHGLLKFFRRDLPKTLRDAINVTRGLEERYLWIDSLCIEQDNELDKRKQINMMDRIFGNSILTIVAADAEDANVGLGGVERGSRHIRQISEEIKPDVRVMLPLLPPLPLDSSIWAHQTWTFQERLFSRRIVYFSGDQIHWWCHECFASEDMTAAEAGRKSEMSSRLNIKPQQLGVKLPKDGYADCSLRRLHDRSTHVFRSGTFKEYAQLAQQYSRRRKPIDAEVLDAISGLCHVFEICFKGPVRHGLPQVLLDAAILWRPAERLERRDCASIPSWSWAAWKGEIKYASAFRIEAREDWSLQRVASGTGQEWFRPLLRWYIWQDYELKLLNGNGFGVPFEASTRHLPEEWEKYPPMMSNNSDSQHHDLERWDNIMEDIENLVLDSTTLAEKKLQVHVSDLPQSTLRLLGPQHLIFRTSCSKALRFGRISRSAVLDPKVPLKYPLLLGNSEDEVGSVRLDGIGPRDFDPNTHEFVVISEALYLDMGQAMPQDDKAATFPFYNVMLVGWETSGQFASRLGLGRVYKEAWKSLEPLPVARTVILG</sequence>
<reference evidence="3" key="1">
    <citation type="submission" date="2021-03" db="EMBL/GenBank/DDBJ databases">
        <authorList>
            <person name="Tagirdzhanova G."/>
        </authorList>
    </citation>
    <scope>NUCLEOTIDE SEQUENCE</scope>
</reference>
<gene>
    <name evidence="3" type="ORF">HETSPECPRED_010574</name>
</gene>
<dbReference type="PANTHER" id="PTHR33112">
    <property type="entry name" value="DOMAIN PROTEIN, PUTATIVE-RELATED"/>
    <property type="match status" value="1"/>
</dbReference>
<protein>
    <recommendedName>
        <fullName evidence="2">Heterokaryon incompatibility domain-containing protein</fullName>
    </recommendedName>
</protein>
<evidence type="ECO:0000259" key="2">
    <source>
        <dbReference type="Pfam" id="PF06985"/>
    </source>
</evidence>
<evidence type="ECO:0000313" key="3">
    <source>
        <dbReference type="EMBL" id="CAF9937141.1"/>
    </source>
</evidence>
<dbReference type="Proteomes" id="UP000664521">
    <property type="component" value="Unassembled WGS sequence"/>
</dbReference>
<organism evidence="3 4">
    <name type="scientific">Heterodermia speciosa</name>
    <dbReference type="NCBI Taxonomy" id="116794"/>
    <lineage>
        <taxon>Eukaryota</taxon>
        <taxon>Fungi</taxon>
        <taxon>Dikarya</taxon>
        <taxon>Ascomycota</taxon>
        <taxon>Pezizomycotina</taxon>
        <taxon>Lecanoromycetes</taxon>
        <taxon>OSLEUM clade</taxon>
        <taxon>Lecanoromycetidae</taxon>
        <taxon>Caliciales</taxon>
        <taxon>Physciaceae</taxon>
        <taxon>Heterodermia</taxon>
    </lineage>
</organism>
<evidence type="ECO:0000313" key="4">
    <source>
        <dbReference type="Proteomes" id="UP000664521"/>
    </source>
</evidence>
<dbReference type="AlphaFoldDB" id="A0A8H3G6N2"/>
<dbReference type="InterPro" id="IPR010730">
    <property type="entry name" value="HET"/>
</dbReference>
<dbReference type="EMBL" id="CAJPDS010000098">
    <property type="protein sequence ID" value="CAF9937141.1"/>
    <property type="molecule type" value="Genomic_DNA"/>
</dbReference>
<feature type="region of interest" description="Disordered" evidence="1">
    <location>
        <begin position="1"/>
        <end position="21"/>
    </location>
</feature>
<feature type="domain" description="Heterokaryon incompatibility" evidence="2">
    <location>
        <begin position="390"/>
        <end position="538"/>
    </location>
</feature>
<dbReference type="OrthoDB" id="5135333at2759"/>
<proteinExistence type="predicted"/>
<dbReference type="Pfam" id="PF06985">
    <property type="entry name" value="HET"/>
    <property type="match status" value="1"/>
</dbReference>